<sequence length="42" mass="4712">MATHRAKNMTTARKAAMEARKKGFKASVFRSKKGLMVSVTRK</sequence>
<reference evidence="1" key="1">
    <citation type="journal article" date="2015" name="Nature">
        <title>Complex archaea that bridge the gap between prokaryotes and eukaryotes.</title>
        <authorList>
            <person name="Spang A."/>
            <person name="Saw J.H."/>
            <person name="Jorgensen S.L."/>
            <person name="Zaremba-Niedzwiedzka K."/>
            <person name="Martijn J."/>
            <person name="Lind A.E."/>
            <person name="van Eijk R."/>
            <person name="Schleper C."/>
            <person name="Guy L."/>
            <person name="Ettema T.J."/>
        </authorList>
    </citation>
    <scope>NUCLEOTIDE SEQUENCE</scope>
</reference>
<gene>
    <name evidence="1" type="ORF">LCGC14_1811240</name>
</gene>
<evidence type="ECO:0000313" key="1">
    <source>
        <dbReference type="EMBL" id="KKL99756.1"/>
    </source>
</evidence>
<proteinExistence type="predicted"/>
<dbReference type="AlphaFoldDB" id="A0A0F9H9W0"/>
<comment type="caution">
    <text evidence="1">The sequence shown here is derived from an EMBL/GenBank/DDBJ whole genome shotgun (WGS) entry which is preliminary data.</text>
</comment>
<accession>A0A0F9H9W0</accession>
<name>A0A0F9H9W0_9ZZZZ</name>
<dbReference type="EMBL" id="LAZR01017595">
    <property type="protein sequence ID" value="KKL99756.1"/>
    <property type="molecule type" value="Genomic_DNA"/>
</dbReference>
<protein>
    <submittedName>
        <fullName evidence="1">Uncharacterized protein</fullName>
    </submittedName>
</protein>
<organism evidence="1">
    <name type="scientific">marine sediment metagenome</name>
    <dbReference type="NCBI Taxonomy" id="412755"/>
    <lineage>
        <taxon>unclassified sequences</taxon>
        <taxon>metagenomes</taxon>
        <taxon>ecological metagenomes</taxon>
    </lineage>
</organism>